<keyword evidence="3" id="KW-1185">Reference proteome</keyword>
<accession>A0A1H7F2A3</accession>
<sequence>MSRELIQALQDPECYDHPVSDFELHETHISWVLLTGEYAYKIKKSLDFGFLDFSTLEQRRHFCAEEVRLNRRLAPDLYLEVVPITGSAAAPTLGGEGEPFEYAIRMQQFDTSQMLDRLQEEGRLEVVHLDALADQLADFHQGLPATREQTLGSPARVRADAEENFEQILALLDDPQQRDQLERLAAWTRETFERLEPQLTRRHREGHVRECHGDLHLANIVLYHGEVTVFDCIEFNDGLRWIDTSNDLAFLLMDLEHRGETELANRVLNRYLQGYGDFDCLPLLDFYKAYRATVRAKIALLTCGSANLDATERARLLDTYQSYIDLAERYAQPRQPYLLVTTGVSGSGKSWLSQRLSASLGLLWLRSDVERKRLFGLTPLADSHARPDLNLYTPEATRDTYRRLVDLAAKALMAGYPVIVDSAALARAQRDQLIEVARAQGVPYLLLECRAAEEQLRQRLRGRAAAGGDPSEADEQIMERQQADARPLAEAEQAYSLRVETVDLGDAEPVARQIRERLLATQVTHP</sequence>
<dbReference type="Proteomes" id="UP000198807">
    <property type="component" value="Unassembled WGS sequence"/>
</dbReference>
<dbReference type="SUPFAM" id="SSF56112">
    <property type="entry name" value="Protein kinase-like (PK-like)"/>
    <property type="match status" value="1"/>
</dbReference>
<organism evidence="2 3">
    <name type="scientific">Halomonas daqiaonensis</name>
    <dbReference type="NCBI Taxonomy" id="650850"/>
    <lineage>
        <taxon>Bacteria</taxon>
        <taxon>Pseudomonadati</taxon>
        <taxon>Pseudomonadota</taxon>
        <taxon>Gammaproteobacteria</taxon>
        <taxon>Oceanospirillales</taxon>
        <taxon>Halomonadaceae</taxon>
        <taxon>Halomonas</taxon>
    </lineage>
</organism>
<gene>
    <name evidence="2" type="ORF">SAMN04488129_10117</name>
</gene>
<dbReference type="SUPFAM" id="SSF52540">
    <property type="entry name" value="P-loop containing nucleoside triphosphate hydrolases"/>
    <property type="match status" value="1"/>
</dbReference>
<dbReference type="PANTHER" id="PTHR43883">
    <property type="entry name" value="SLR0207 PROTEIN"/>
    <property type="match status" value="1"/>
</dbReference>
<dbReference type="InterPro" id="IPR027417">
    <property type="entry name" value="P-loop_NTPase"/>
</dbReference>
<dbReference type="EMBL" id="FOBC01000001">
    <property type="protein sequence ID" value="SEK20286.1"/>
    <property type="molecule type" value="Genomic_DNA"/>
</dbReference>
<dbReference type="Pfam" id="PF01636">
    <property type="entry name" value="APH"/>
    <property type="match status" value="1"/>
</dbReference>
<dbReference type="STRING" id="650850.SAMN04488129_10117"/>
<feature type="domain" description="Aminoglycoside phosphotransferase" evidence="1">
    <location>
        <begin position="103"/>
        <end position="276"/>
    </location>
</feature>
<evidence type="ECO:0000313" key="3">
    <source>
        <dbReference type="Proteomes" id="UP000198807"/>
    </source>
</evidence>
<name>A0A1H7F2A3_9GAMM</name>
<reference evidence="3" key="1">
    <citation type="submission" date="2016-10" db="EMBL/GenBank/DDBJ databases">
        <authorList>
            <person name="Varghese N."/>
            <person name="Submissions S."/>
        </authorList>
    </citation>
    <scope>NUCLEOTIDE SEQUENCE [LARGE SCALE GENOMIC DNA]</scope>
    <source>
        <strain evidence="3">CGMCC 1.9150</strain>
    </source>
</reference>
<dbReference type="OrthoDB" id="9810277at2"/>
<dbReference type="PANTHER" id="PTHR43883:SF1">
    <property type="entry name" value="GLUCONOKINASE"/>
    <property type="match status" value="1"/>
</dbReference>
<dbReference type="Pfam" id="PF13671">
    <property type="entry name" value="AAA_33"/>
    <property type="match status" value="1"/>
</dbReference>
<dbReference type="AlphaFoldDB" id="A0A1H7F2A3"/>
<dbReference type="InterPro" id="IPR002575">
    <property type="entry name" value="Aminoglycoside_PTrfase"/>
</dbReference>
<evidence type="ECO:0000259" key="1">
    <source>
        <dbReference type="Pfam" id="PF01636"/>
    </source>
</evidence>
<dbReference type="Gene3D" id="3.90.1200.10">
    <property type="match status" value="1"/>
</dbReference>
<protein>
    <recommendedName>
        <fullName evidence="1">Aminoglycoside phosphotransferase domain-containing protein</fullName>
    </recommendedName>
</protein>
<dbReference type="Gene3D" id="3.40.50.300">
    <property type="entry name" value="P-loop containing nucleotide triphosphate hydrolases"/>
    <property type="match status" value="1"/>
</dbReference>
<dbReference type="InterPro" id="IPR011009">
    <property type="entry name" value="Kinase-like_dom_sf"/>
</dbReference>
<proteinExistence type="predicted"/>
<evidence type="ECO:0000313" key="2">
    <source>
        <dbReference type="EMBL" id="SEK20286.1"/>
    </source>
</evidence>
<dbReference type="InterPro" id="IPR052732">
    <property type="entry name" value="Cell-binding_unc_protein"/>
</dbReference>
<dbReference type="RefSeq" id="WP_089709543.1">
    <property type="nucleotide sequence ID" value="NZ_FOBC01000001.1"/>
</dbReference>